<gene>
    <name evidence="4" type="ORF">pdam_00008203</name>
</gene>
<evidence type="ECO:0008006" key="6">
    <source>
        <dbReference type="Google" id="ProtNLM"/>
    </source>
</evidence>
<reference evidence="4 5" key="1">
    <citation type="journal article" date="2018" name="Sci. Rep.">
        <title>Comparative analysis of the Pocillopora damicornis genome highlights role of immune system in coral evolution.</title>
        <authorList>
            <person name="Cunning R."/>
            <person name="Bay R.A."/>
            <person name="Gillette P."/>
            <person name="Baker A.C."/>
            <person name="Traylor-Knowles N."/>
        </authorList>
    </citation>
    <scope>NUCLEOTIDE SEQUENCE [LARGE SCALE GENOMIC DNA]</scope>
    <source>
        <strain evidence="4">RSMAS</strain>
        <tissue evidence="4">Whole animal</tissue>
    </source>
</reference>
<comment type="caution">
    <text evidence="4">The sequence shown here is derived from an EMBL/GenBank/DDBJ whole genome shotgun (WGS) entry which is preliminary data.</text>
</comment>
<dbReference type="InterPro" id="IPR000488">
    <property type="entry name" value="Death_dom"/>
</dbReference>
<keyword evidence="5" id="KW-1185">Reference proteome</keyword>
<dbReference type="SMART" id="SM00005">
    <property type="entry name" value="DEATH"/>
    <property type="match status" value="1"/>
</dbReference>
<dbReference type="EMBL" id="RCHS01000744">
    <property type="protein sequence ID" value="RMX57090.1"/>
    <property type="molecule type" value="Genomic_DNA"/>
</dbReference>
<dbReference type="PROSITE" id="PS50168">
    <property type="entry name" value="DED"/>
    <property type="match status" value="1"/>
</dbReference>
<dbReference type="STRING" id="46731.A0A3M6UTX1"/>
<dbReference type="PANTHER" id="PTHR48169:SF7">
    <property type="entry name" value="CASPASE 10"/>
    <property type="match status" value="1"/>
</dbReference>
<dbReference type="GO" id="GO:0007165">
    <property type="term" value="P:signal transduction"/>
    <property type="evidence" value="ECO:0007669"/>
    <property type="project" value="InterPro"/>
</dbReference>
<keyword evidence="1" id="KW-0053">Apoptosis</keyword>
<dbReference type="Proteomes" id="UP000275408">
    <property type="component" value="Unassembled WGS sequence"/>
</dbReference>
<feature type="domain" description="Death" evidence="2">
    <location>
        <begin position="164"/>
        <end position="228"/>
    </location>
</feature>
<protein>
    <recommendedName>
        <fullName evidence="6">Death domain-containing protein</fullName>
    </recommendedName>
</protein>
<dbReference type="InterPro" id="IPR011029">
    <property type="entry name" value="DEATH-like_dom_sf"/>
</dbReference>
<dbReference type="AlphaFoldDB" id="A0A3M6UTX1"/>
<dbReference type="GO" id="GO:0042981">
    <property type="term" value="P:regulation of apoptotic process"/>
    <property type="evidence" value="ECO:0007669"/>
    <property type="project" value="InterPro"/>
</dbReference>
<evidence type="ECO:0000259" key="3">
    <source>
        <dbReference type="PROSITE" id="PS50168"/>
    </source>
</evidence>
<proteinExistence type="predicted"/>
<name>A0A3M6UTX1_POCDA</name>
<sequence length="235" mass="26634">MEGSSVSEYRKFLFSLCEEITEGNLRKLKYLCLDRLTTRELEEINTATNLFKCLEIKQEIRKDNLNLLEDLLTQIGRYDLVEKLKEFKSRRSFDCGASGSIKFQVDDDMEDVPDAAEPTANVAGDKNDPTALASSGSEEIMLRDVSADVFEELGFLLNPSSFKSWKILAGKLGYTLTHVTNFKLCPMNSTQMLLQDWSHRGDATVLKLYQTLMNIGREDAAQKLKRILFPSRGTL</sequence>
<dbReference type="Pfam" id="PF00531">
    <property type="entry name" value="Death"/>
    <property type="match status" value="1"/>
</dbReference>
<dbReference type="CDD" id="cd00045">
    <property type="entry name" value="DED"/>
    <property type="match status" value="1"/>
</dbReference>
<organism evidence="4 5">
    <name type="scientific">Pocillopora damicornis</name>
    <name type="common">Cauliflower coral</name>
    <name type="synonym">Millepora damicornis</name>
    <dbReference type="NCBI Taxonomy" id="46731"/>
    <lineage>
        <taxon>Eukaryota</taxon>
        <taxon>Metazoa</taxon>
        <taxon>Cnidaria</taxon>
        <taxon>Anthozoa</taxon>
        <taxon>Hexacorallia</taxon>
        <taxon>Scleractinia</taxon>
        <taxon>Astrocoeniina</taxon>
        <taxon>Pocilloporidae</taxon>
        <taxon>Pocillopora</taxon>
    </lineage>
</organism>
<dbReference type="PROSITE" id="PS50017">
    <property type="entry name" value="DEATH_DOMAIN"/>
    <property type="match status" value="1"/>
</dbReference>
<accession>A0A3M6UTX1</accession>
<dbReference type="Gene3D" id="1.10.533.10">
    <property type="entry name" value="Death Domain, Fas"/>
    <property type="match status" value="2"/>
</dbReference>
<dbReference type="GO" id="GO:0006915">
    <property type="term" value="P:apoptotic process"/>
    <property type="evidence" value="ECO:0007669"/>
    <property type="project" value="UniProtKB-KW"/>
</dbReference>
<dbReference type="OrthoDB" id="5977644at2759"/>
<dbReference type="InterPro" id="IPR001875">
    <property type="entry name" value="DED_dom"/>
</dbReference>
<dbReference type="PANTHER" id="PTHR48169">
    <property type="entry name" value="DED DOMAIN-CONTAINING PROTEIN"/>
    <property type="match status" value="1"/>
</dbReference>
<evidence type="ECO:0000259" key="2">
    <source>
        <dbReference type="PROSITE" id="PS50017"/>
    </source>
</evidence>
<dbReference type="Pfam" id="PF01335">
    <property type="entry name" value="DED"/>
    <property type="match status" value="1"/>
</dbReference>
<dbReference type="SUPFAM" id="SSF47986">
    <property type="entry name" value="DEATH domain"/>
    <property type="match status" value="2"/>
</dbReference>
<dbReference type="SMART" id="SM00031">
    <property type="entry name" value="DED"/>
    <property type="match status" value="1"/>
</dbReference>
<feature type="domain" description="DED" evidence="3">
    <location>
        <begin position="8"/>
        <end position="86"/>
    </location>
</feature>
<evidence type="ECO:0000313" key="4">
    <source>
        <dbReference type="EMBL" id="RMX57090.1"/>
    </source>
</evidence>
<evidence type="ECO:0000256" key="1">
    <source>
        <dbReference type="ARBA" id="ARBA00022703"/>
    </source>
</evidence>
<evidence type="ECO:0000313" key="5">
    <source>
        <dbReference type="Proteomes" id="UP000275408"/>
    </source>
</evidence>